<reference evidence="1" key="1">
    <citation type="submission" date="2022-07" db="EMBL/GenBank/DDBJ databases">
        <title>Genome Sequence of Leucocoprinus birnbaumii.</title>
        <authorList>
            <person name="Buettner E."/>
        </authorList>
    </citation>
    <scope>NUCLEOTIDE SEQUENCE</scope>
    <source>
        <strain evidence="1">VT141</strain>
    </source>
</reference>
<protein>
    <submittedName>
        <fullName evidence="1">Uncharacterized protein</fullName>
    </submittedName>
</protein>
<proteinExistence type="predicted"/>
<evidence type="ECO:0000313" key="2">
    <source>
        <dbReference type="Proteomes" id="UP001213000"/>
    </source>
</evidence>
<sequence length="284" mass="31527">MSSLPHSHPLGVHPANAITDPTFCQLNKHPTAIYDGLVRITYYYEAGKCPKQFWTPLAQNWLFYKNNFEFECWTDFSGTRIEIFNPETIGFAAIMRKSALRVMMPKYPWLIMRKAGLKDVDCPNLFMEISALFDTMERIARSQEVTAAANQNESIAERNTGEGAADGMPCLSDFIEDDEHVMTMSDANYVEGEEQTSESDTEFMGRGDTASIGESAPEMEDEGHNETSLEDEVEHAVLPAHNIATAAIPAPVGVVAVAPVIHSFINGAFVEVIDLTYLKCFELG</sequence>
<name>A0AAD5YRB2_9AGAR</name>
<dbReference type="Proteomes" id="UP001213000">
    <property type="component" value="Unassembled WGS sequence"/>
</dbReference>
<evidence type="ECO:0000313" key="1">
    <source>
        <dbReference type="EMBL" id="KAJ3569457.1"/>
    </source>
</evidence>
<gene>
    <name evidence="1" type="ORF">NP233_g5032</name>
</gene>
<comment type="caution">
    <text evidence="1">The sequence shown here is derived from an EMBL/GenBank/DDBJ whole genome shotgun (WGS) entry which is preliminary data.</text>
</comment>
<dbReference type="AlphaFoldDB" id="A0AAD5YRB2"/>
<accession>A0AAD5YRB2</accession>
<keyword evidence="2" id="KW-1185">Reference proteome</keyword>
<dbReference type="EMBL" id="JANIEX010000287">
    <property type="protein sequence ID" value="KAJ3569457.1"/>
    <property type="molecule type" value="Genomic_DNA"/>
</dbReference>
<organism evidence="1 2">
    <name type="scientific">Leucocoprinus birnbaumii</name>
    <dbReference type="NCBI Taxonomy" id="56174"/>
    <lineage>
        <taxon>Eukaryota</taxon>
        <taxon>Fungi</taxon>
        <taxon>Dikarya</taxon>
        <taxon>Basidiomycota</taxon>
        <taxon>Agaricomycotina</taxon>
        <taxon>Agaricomycetes</taxon>
        <taxon>Agaricomycetidae</taxon>
        <taxon>Agaricales</taxon>
        <taxon>Agaricineae</taxon>
        <taxon>Agaricaceae</taxon>
        <taxon>Leucocoprinus</taxon>
    </lineage>
</organism>